<name>A0A7W6EZ47_9CAUL</name>
<dbReference type="RefSeq" id="WP_183195289.1">
    <property type="nucleotide sequence ID" value="NZ_JACIDA010000001.1"/>
</dbReference>
<evidence type="ECO:0000256" key="1">
    <source>
        <dbReference type="SAM" id="SignalP"/>
    </source>
</evidence>
<dbReference type="AlphaFoldDB" id="A0A7W6EZ47"/>
<accession>A0A7W6EZ47</accession>
<sequence length="316" mass="32785">MKIVLPTGLAALTLMFAPAAAQAGCAGFESQGTGLSVRYDPFSGAPINHAFNIRVSRTDPSVTAVRFILVDPDPRGGRSQFGAGGPQGYDVEWARDSSRPVFFSGAEQPNATNGAVVSFKTGPAGDVVNESFRLMAPAGQSVGSGDYYEPLEVRYVCYSGEERLDAAEIQQGGRVALDLETPDMISAFIGSAGMRRGEIDLGVLNPDQSSSGTVVVTAQSTSPYELSVSSKWGVLRRGDADTAGLRYSMRLGGVPVEAGAALVCDRTPAPSGRSHPLQVTVSGEDVSAQPAGAYSDVVTLTFSPRLGLSPGAGCSI</sequence>
<feature type="signal peptide" evidence="1">
    <location>
        <begin position="1"/>
        <end position="23"/>
    </location>
</feature>
<gene>
    <name evidence="2" type="ORF">GGR11_000546</name>
</gene>
<feature type="chain" id="PRO_5031011623" evidence="1">
    <location>
        <begin position="24"/>
        <end position="316"/>
    </location>
</feature>
<keyword evidence="1" id="KW-0732">Signal</keyword>
<dbReference type="Proteomes" id="UP000532936">
    <property type="component" value="Unassembled WGS sequence"/>
</dbReference>
<dbReference type="EMBL" id="JACIDA010000001">
    <property type="protein sequence ID" value="MBB3871032.1"/>
    <property type="molecule type" value="Genomic_DNA"/>
</dbReference>
<evidence type="ECO:0000313" key="3">
    <source>
        <dbReference type="Proteomes" id="UP000532936"/>
    </source>
</evidence>
<organism evidence="2 3">
    <name type="scientific">Brevundimonas mediterranea</name>
    <dbReference type="NCBI Taxonomy" id="74329"/>
    <lineage>
        <taxon>Bacteria</taxon>
        <taxon>Pseudomonadati</taxon>
        <taxon>Pseudomonadota</taxon>
        <taxon>Alphaproteobacteria</taxon>
        <taxon>Caulobacterales</taxon>
        <taxon>Caulobacteraceae</taxon>
        <taxon>Brevundimonas</taxon>
    </lineage>
</organism>
<proteinExistence type="predicted"/>
<comment type="caution">
    <text evidence="2">The sequence shown here is derived from an EMBL/GenBank/DDBJ whole genome shotgun (WGS) entry which is preliminary data.</text>
</comment>
<protein>
    <submittedName>
        <fullName evidence="2">Uncharacterized protein</fullName>
    </submittedName>
</protein>
<evidence type="ECO:0000313" key="2">
    <source>
        <dbReference type="EMBL" id="MBB3871032.1"/>
    </source>
</evidence>
<reference evidence="2 3" key="1">
    <citation type="submission" date="2020-08" db="EMBL/GenBank/DDBJ databases">
        <title>Genomic Encyclopedia of Type Strains, Phase IV (KMG-IV): sequencing the most valuable type-strain genomes for metagenomic binning, comparative biology and taxonomic classification.</title>
        <authorList>
            <person name="Goeker M."/>
        </authorList>
    </citation>
    <scope>NUCLEOTIDE SEQUENCE [LARGE SCALE GENOMIC DNA]</scope>
    <source>
        <strain evidence="2 3">DSM 14878</strain>
    </source>
</reference>